<gene>
    <name evidence="2" type="ORF">SKAU_G00029640</name>
</gene>
<dbReference type="AlphaFoldDB" id="A0A9Q1GDC3"/>
<name>A0A9Q1GDC3_SYNKA</name>
<feature type="region of interest" description="Disordered" evidence="1">
    <location>
        <begin position="39"/>
        <end position="84"/>
    </location>
</feature>
<organism evidence="2 3">
    <name type="scientific">Synaphobranchus kaupii</name>
    <name type="common">Kaup's arrowtooth eel</name>
    <dbReference type="NCBI Taxonomy" id="118154"/>
    <lineage>
        <taxon>Eukaryota</taxon>
        <taxon>Metazoa</taxon>
        <taxon>Chordata</taxon>
        <taxon>Craniata</taxon>
        <taxon>Vertebrata</taxon>
        <taxon>Euteleostomi</taxon>
        <taxon>Actinopterygii</taxon>
        <taxon>Neopterygii</taxon>
        <taxon>Teleostei</taxon>
        <taxon>Anguilliformes</taxon>
        <taxon>Synaphobranchidae</taxon>
        <taxon>Synaphobranchus</taxon>
    </lineage>
</organism>
<sequence>MRGGMAARSCDTRRGGAISAPDSTALMRVLFKAYMAPPRPAIPPGGVTGPSGTGTARGRRRAVERCPRARRAAQRNEPPAGPLSLLIKQPALLRSALECICSAAVSARDRGKDLFIRDRRAD</sequence>
<reference evidence="2" key="1">
    <citation type="journal article" date="2023" name="Science">
        <title>Genome structures resolve the early diversification of teleost fishes.</title>
        <authorList>
            <person name="Parey E."/>
            <person name="Louis A."/>
            <person name="Montfort J."/>
            <person name="Bouchez O."/>
            <person name="Roques C."/>
            <person name="Iampietro C."/>
            <person name="Lluch J."/>
            <person name="Castinel A."/>
            <person name="Donnadieu C."/>
            <person name="Desvignes T."/>
            <person name="Floi Bucao C."/>
            <person name="Jouanno E."/>
            <person name="Wen M."/>
            <person name="Mejri S."/>
            <person name="Dirks R."/>
            <person name="Jansen H."/>
            <person name="Henkel C."/>
            <person name="Chen W.J."/>
            <person name="Zahm M."/>
            <person name="Cabau C."/>
            <person name="Klopp C."/>
            <person name="Thompson A.W."/>
            <person name="Robinson-Rechavi M."/>
            <person name="Braasch I."/>
            <person name="Lecointre G."/>
            <person name="Bobe J."/>
            <person name="Postlethwait J.H."/>
            <person name="Berthelot C."/>
            <person name="Roest Crollius H."/>
            <person name="Guiguen Y."/>
        </authorList>
    </citation>
    <scope>NUCLEOTIDE SEQUENCE</scope>
    <source>
        <strain evidence="2">WJC10195</strain>
    </source>
</reference>
<keyword evidence="3" id="KW-1185">Reference proteome</keyword>
<evidence type="ECO:0000313" key="3">
    <source>
        <dbReference type="Proteomes" id="UP001152622"/>
    </source>
</evidence>
<evidence type="ECO:0000313" key="2">
    <source>
        <dbReference type="EMBL" id="KAJ8382186.1"/>
    </source>
</evidence>
<accession>A0A9Q1GDC3</accession>
<dbReference type="EMBL" id="JAINUF010000001">
    <property type="protein sequence ID" value="KAJ8382186.1"/>
    <property type="molecule type" value="Genomic_DNA"/>
</dbReference>
<proteinExistence type="predicted"/>
<comment type="caution">
    <text evidence="2">The sequence shown here is derived from an EMBL/GenBank/DDBJ whole genome shotgun (WGS) entry which is preliminary data.</text>
</comment>
<dbReference type="Proteomes" id="UP001152622">
    <property type="component" value="Chromosome 1"/>
</dbReference>
<protein>
    <submittedName>
        <fullName evidence="2">Uncharacterized protein</fullName>
    </submittedName>
</protein>
<evidence type="ECO:0000256" key="1">
    <source>
        <dbReference type="SAM" id="MobiDB-lite"/>
    </source>
</evidence>